<sequence>MAIYFIENFPWKYFSDDASTVAYLKRVSTPSPPLFFSIVINIVSLLFIIFLFYRIPQISEEISPFPQLVYSPAQDILAYKVVTFSNAIQDDRSKYQGLPTDEVDEAWEGLYSKEVITKIEEEQAKKLPNTTLGLHDEPGQYVIGLEVFHQLQCLNRIRKAFYPGRYSAHSNTTNEERAFEEEDLSQCFESIRQTLMCNADVSTMHWEWDEEEQRARPKPANVHTCRDFEAIQQWALNHQVSEDFDMHVKPTWPGSNA</sequence>
<dbReference type="PANTHER" id="PTHR33365:SF4">
    <property type="entry name" value="CYCLOCHLOROTINE BIOSYNTHESIS PROTEIN O"/>
    <property type="match status" value="1"/>
</dbReference>
<comment type="similarity">
    <text evidence="2">Belongs to the ustYa family.</text>
</comment>
<evidence type="ECO:0000256" key="3">
    <source>
        <dbReference type="SAM" id="Phobius"/>
    </source>
</evidence>
<keyword evidence="3" id="KW-1133">Transmembrane helix</keyword>
<evidence type="ECO:0000256" key="1">
    <source>
        <dbReference type="ARBA" id="ARBA00004685"/>
    </source>
</evidence>
<feature type="transmembrane region" description="Helical" evidence="3">
    <location>
        <begin position="34"/>
        <end position="53"/>
    </location>
</feature>
<dbReference type="Pfam" id="PF11807">
    <property type="entry name" value="UstYa"/>
    <property type="match status" value="1"/>
</dbReference>
<dbReference type="PANTHER" id="PTHR33365">
    <property type="entry name" value="YALI0B05434P"/>
    <property type="match status" value="1"/>
</dbReference>
<dbReference type="OrthoDB" id="3687641at2759"/>
<evidence type="ECO:0000313" key="4">
    <source>
        <dbReference type="EMBL" id="KAF2229170.1"/>
    </source>
</evidence>
<evidence type="ECO:0000313" key="5">
    <source>
        <dbReference type="Proteomes" id="UP000800092"/>
    </source>
</evidence>
<gene>
    <name evidence="4" type="ORF">EV356DRAFT_21785</name>
</gene>
<dbReference type="AlphaFoldDB" id="A0A6A6GUL5"/>
<evidence type="ECO:0008006" key="6">
    <source>
        <dbReference type="Google" id="ProtNLM"/>
    </source>
</evidence>
<proteinExistence type="inferred from homology"/>
<dbReference type="EMBL" id="ML991873">
    <property type="protein sequence ID" value="KAF2229170.1"/>
    <property type="molecule type" value="Genomic_DNA"/>
</dbReference>
<comment type="pathway">
    <text evidence="1">Mycotoxin biosynthesis.</text>
</comment>
<evidence type="ECO:0000256" key="2">
    <source>
        <dbReference type="ARBA" id="ARBA00035112"/>
    </source>
</evidence>
<protein>
    <recommendedName>
        <fullName evidence="6">Tat pathway signal sequence</fullName>
    </recommendedName>
</protein>
<keyword evidence="3" id="KW-0472">Membrane</keyword>
<accession>A0A6A6GUL5</accession>
<name>A0A6A6GUL5_VIRVR</name>
<dbReference type="Proteomes" id="UP000800092">
    <property type="component" value="Unassembled WGS sequence"/>
</dbReference>
<dbReference type="GO" id="GO:0043386">
    <property type="term" value="P:mycotoxin biosynthetic process"/>
    <property type="evidence" value="ECO:0007669"/>
    <property type="project" value="InterPro"/>
</dbReference>
<dbReference type="InterPro" id="IPR021765">
    <property type="entry name" value="UstYa-like"/>
</dbReference>
<keyword evidence="5" id="KW-1185">Reference proteome</keyword>
<keyword evidence="3" id="KW-0812">Transmembrane</keyword>
<organism evidence="4 5">
    <name type="scientific">Viridothelium virens</name>
    <name type="common">Speckled blister lichen</name>
    <name type="synonym">Trypethelium virens</name>
    <dbReference type="NCBI Taxonomy" id="1048519"/>
    <lineage>
        <taxon>Eukaryota</taxon>
        <taxon>Fungi</taxon>
        <taxon>Dikarya</taxon>
        <taxon>Ascomycota</taxon>
        <taxon>Pezizomycotina</taxon>
        <taxon>Dothideomycetes</taxon>
        <taxon>Dothideomycetes incertae sedis</taxon>
        <taxon>Trypetheliales</taxon>
        <taxon>Trypetheliaceae</taxon>
        <taxon>Viridothelium</taxon>
    </lineage>
</organism>
<reference evidence="4" key="1">
    <citation type="journal article" date="2020" name="Stud. Mycol.">
        <title>101 Dothideomycetes genomes: a test case for predicting lifestyles and emergence of pathogens.</title>
        <authorList>
            <person name="Haridas S."/>
            <person name="Albert R."/>
            <person name="Binder M."/>
            <person name="Bloem J."/>
            <person name="Labutti K."/>
            <person name="Salamov A."/>
            <person name="Andreopoulos B."/>
            <person name="Baker S."/>
            <person name="Barry K."/>
            <person name="Bills G."/>
            <person name="Bluhm B."/>
            <person name="Cannon C."/>
            <person name="Castanera R."/>
            <person name="Culley D."/>
            <person name="Daum C."/>
            <person name="Ezra D."/>
            <person name="Gonzalez J."/>
            <person name="Henrissat B."/>
            <person name="Kuo A."/>
            <person name="Liang C."/>
            <person name="Lipzen A."/>
            <person name="Lutzoni F."/>
            <person name="Magnuson J."/>
            <person name="Mondo S."/>
            <person name="Nolan M."/>
            <person name="Ohm R."/>
            <person name="Pangilinan J."/>
            <person name="Park H.-J."/>
            <person name="Ramirez L."/>
            <person name="Alfaro M."/>
            <person name="Sun H."/>
            <person name="Tritt A."/>
            <person name="Yoshinaga Y."/>
            <person name="Zwiers L.-H."/>
            <person name="Turgeon B."/>
            <person name="Goodwin S."/>
            <person name="Spatafora J."/>
            <person name="Crous P."/>
            <person name="Grigoriev I."/>
        </authorList>
    </citation>
    <scope>NUCLEOTIDE SEQUENCE</scope>
    <source>
        <strain evidence="4">Tuck. ex Michener</strain>
    </source>
</reference>